<organism evidence="1 2">
    <name type="scientific">Gottschalkia purinilytica</name>
    <name type="common">Clostridium purinilyticum</name>
    <dbReference type="NCBI Taxonomy" id="1503"/>
    <lineage>
        <taxon>Bacteria</taxon>
        <taxon>Bacillati</taxon>
        <taxon>Bacillota</taxon>
        <taxon>Tissierellia</taxon>
        <taxon>Tissierellales</taxon>
        <taxon>Gottschalkiaceae</taxon>
        <taxon>Gottschalkia</taxon>
    </lineage>
</organism>
<dbReference type="InterPro" id="IPR019657">
    <property type="entry name" value="ComFB"/>
</dbReference>
<comment type="caution">
    <text evidence="1">The sequence shown here is derived from an EMBL/GenBank/DDBJ whole genome shotgun (WGS) entry which is preliminary data.</text>
</comment>
<evidence type="ECO:0000313" key="2">
    <source>
        <dbReference type="Proteomes" id="UP000037267"/>
    </source>
</evidence>
<dbReference type="RefSeq" id="WP_050354187.1">
    <property type="nucleotide sequence ID" value="NZ_LGSS01000002.1"/>
</dbReference>
<dbReference type="EMBL" id="LGSS01000002">
    <property type="protein sequence ID" value="KNF09809.1"/>
    <property type="molecule type" value="Genomic_DNA"/>
</dbReference>
<evidence type="ECO:0000313" key="1">
    <source>
        <dbReference type="EMBL" id="KNF09809.1"/>
    </source>
</evidence>
<name>A0A0L0WEB5_GOTPU</name>
<sequence length="85" mass="9757">MILNYMEVLVKDILNELKYSHNMSESNDEKLQNIQIIALNNLPPMYFSSNVSEAEKKAFLLDRQRRITVLAKVAEAIDVVCNNNS</sequence>
<proteinExistence type="predicted"/>
<protein>
    <submittedName>
        <fullName evidence="1">Late competence development protein ComFB</fullName>
    </submittedName>
</protein>
<reference evidence="2" key="1">
    <citation type="submission" date="2015-07" db="EMBL/GenBank/DDBJ databases">
        <title>Draft genome sequence of the purine-degrading Gottschalkia purinilyticum DSM 1384 (formerly Clostridium purinilyticum).</title>
        <authorList>
            <person name="Poehlein A."/>
            <person name="Schiel-Bengelsdorf B."/>
            <person name="Bengelsdorf F.R."/>
            <person name="Daniel R."/>
            <person name="Duerre P."/>
        </authorList>
    </citation>
    <scope>NUCLEOTIDE SEQUENCE [LARGE SCALE GENOMIC DNA]</scope>
    <source>
        <strain evidence="2">DSM 1384</strain>
    </source>
</reference>
<dbReference type="Proteomes" id="UP000037267">
    <property type="component" value="Unassembled WGS sequence"/>
</dbReference>
<gene>
    <name evidence="1" type="ORF">CLPU_2c02610</name>
</gene>
<keyword evidence="2" id="KW-1185">Reference proteome</keyword>
<dbReference type="Pfam" id="PF10719">
    <property type="entry name" value="ComFB"/>
    <property type="match status" value="1"/>
</dbReference>
<dbReference type="OrthoDB" id="1707900at2"/>
<dbReference type="AlphaFoldDB" id="A0A0L0WEB5"/>
<accession>A0A0L0WEB5</accession>